<sequence>MVAELATSSSRWAPHPQLGALAIALAAAVGQPGQAIHGNQLTKQLDEVYVTKQLDGDYVTTGVQDEAYVTTRAHDEVYVNTREQDEVYVTTKEQDEIYVTTNVQDEVYVTMTTAQALNILEAAEQRGYPDISIAETLHRLGAEGASATKKLIFVLVMTVKGSAQMPIRSVEDQNGALAWRALIKRYEPATAMRVRGITTAIINVKPFPSDLAGFEQHRADWVRDIRRYETAPGEVFNAGTEKSIYPQKAPKNIRAALQMQSERSYDELISTTMQHLQAATVHEDGRQQKWPSPPGPGAAGG</sequence>
<dbReference type="EMBL" id="CAUYUJ010004447">
    <property type="protein sequence ID" value="CAK0809627.1"/>
    <property type="molecule type" value="Genomic_DNA"/>
</dbReference>
<feature type="compositionally biased region" description="Pro residues" evidence="1">
    <location>
        <begin position="291"/>
        <end position="301"/>
    </location>
</feature>
<dbReference type="Proteomes" id="UP001189429">
    <property type="component" value="Unassembled WGS sequence"/>
</dbReference>
<comment type="caution">
    <text evidence="2">The sequence shown here is derived from an EMBL/GenBank/DDBJ whole genome shotgun (WGS) entry which is preliminary data.</text>
</comment>
<accession>A0ABN9QTN4</accession>
<evidence type="ECO:0000313" key="3">
    <source>
        <dbReference type="Proteomes" id="UP001189429"/>
    </source>
</evidence>
<gene>
    <name evidence="2" type="ORF">PCOR1329_LOCUS14838</name>
</gene>
<protein>
    <submittedName>
        <fullName evidence="2">Uncharacterized protein</fullName>
    </submittedName>
</protein>
<organism evidence="2 3">
    <name type="scientific">Prorocentrum cordatum</name>
    <dbReference type="NCBI Taxonomy" id="2364126"/>
    <lineage>
        <taxon>Eukaryota</taxon>
        <taxon>Sar</taxon>
        <taxon>Alveolata</taxon>
        <taxon>Dinophyceae</taxon>
        <taxon>Prorocentrales</taxon>
        <taxon>Prorocentraceae</taxon>
        <taxon>Prorocentrum</taxon>
    </lineage>
</organism>
<feature type="region of interest" description="Disordered" evidence="1">
    <location>
        <begin position="279"/>
        <end position="301"/>
    </location>
</feature>
<evidence type="ECO:0000313" key="2">
    <source>
        <dbReference type="EMBL" id="CAK0809627.1"/>
    </source>
</evidence>
<name>A0ABN9QTN4_9DINO</name>
<reference evidence="2" key="1">
    <citation type="submission" date="2023-10" db="EMBL/GenBank/DDBJ databases">
        <authorList>
            <person name="Chen Y."/>
            <person name="Shah S."/>
            <person name="Dougan E. K."/>
            <person name="Thang M."/>
            <person name="Chan C."/>
        </authorList>
    </citation>
    <scope>NUCLEOTIDE SEQUENCE [LARGE SCALE GENOMIC DNA]</scope>
</reference>
<evidence type="ECO:0000256" key="1">
    <source>
        <dbReference type="SAM" id="MobiDB-lite"/>
    </source>
</evidence>
<keyword evidence="3" id="KW-1185">Reference proteome</keyword>
<proteinExistence type="predicted"/>